<dbReference type="Proteomes" id="UP000284021">
    <property type="component" value="Unassembled WGS sequence"/>
</dbReference>
<proteinExistence type="predicted"/>
<keyword evidence="2" id="KW-1185">Reference proteome</keyword>
<dbReference type="EMBL" id="QYUR01000003">
    <property type="protein sequence ID" value="RJG11016.1"/>
    <property type="molecule type" value="Genomic_DNA"/>
</dbReference>
<dbReference type="AlphaFoldDB" id="A0A418XER4"/>
<reference evidence="1 2" key="1">
    <citation type="submission" date="2018-09" db="EMBL/GenBank/DDBJ databases">
        <authorList>
            <person name="Zhu H."/>
        </authorList>
    </citation>
    <scope>NUCLEOTIDE SEQUENCE [LARGE SCALE GENOMIC DNA]</scope>
    <source>
        <strain evidence="1 2">K1S02-6</strain>
    </source>
</reference>
<protein>
    <submittedName>
        <fullName evidence="1">Uncharacterized protein</fullName>
    </submittedName>
</protein>
<name>A0A418XER4_9PSED</name>
<sequence length="81" mass="8714">MLPGTLLMNVEIEEVQGEAGWVVRLDTCTVNFRSQGEAQAYAARLQARLDAPHALPASCSEVLTELSLSGSTSQATSELHR</sequence>
<gene>
    <name evidence="1" type="ORF">D3879_15195</name>
</gene>
<organism evidence="1 2">
    <name type="scientific">Pseudomonas cavernicola</name>
    <dbReference type="NCBI Taxonomy" id="2320866"/>
    <lineage>
        <taxon>Bacteria</taxon>
        <taxon>Pseudomonadati</taxon>
        <taxon>Pseudomonadota</taxon>
        <taxon>Gammaproteobacteria</taxon>
        <taxon>Pseudomonadales</taxon>
        <taxon>Pseudomonadaceae</taxon>
        <taxon>Pseudomonas</taxon>
    </lineage>
</organism>
<dbReference type="OrthoDB" id="7002093at2"/>
<accession>A0A418XER4</accession>
<evidence type="ECO:0000313" key="1">
    <source>
        <dbReference type="EMBL" id="RJG11016.1"/>
    </source>
</evidence>
<comment type="caution">
    <text evidence="1">The sequence shown here is derived from an EMBL/GenBank/DDBJ whole genome shotgun (WGS) entry which is preliminary data.</text>
</comment>
<evidence type="ECO:0000313" key="2">
    <source>
        <dbReference type="Proteomes" id="UP000284021"/>
    </source>
</evidence>